<dbReference type="EMBL" id="JASAOG010000028">
    <property type="protein sequence ID" value="KAK0061887.1"/>
    <property type="molecule type" value="Genomic_DNA"/>
</dbReference>
<dbReference type="AlphaFoldDB" id="A0AAD8BVZ5"/>
<comment type="caution">
    <text evidence="1">The sequence shown here is derived from an EMBL/GenBank/DDBJ whole genome shotgun (WGS) entry which is preliminary data.</text>
</comment>
<gene>
    <name evidence="1" type="ORF">Bpfe_008802</name>
</gene>
<reference evidence="1" key="1">
    <citation type="journal article" date="2023" name="PLoS Negl. Trop. Dis.">
        <title>A genome sequence for Biomphalaria pfeifferi, the major vector snail for the human-infecting parasite Schistosoma mansoni.</title>
        <authorList>
            <person name="Bu L."/>
            <person name="Lu L."/>
            <person name="Laidemitt M.R."/>
            <person name="Zhang S.M."/>
            <person name="Mutuku M."/>
            <person name="Mkoji G."/>
            <person name="Steinauer M."/>
            <person name="Loker E.S."/>
        </authorList>
    </citation>
    <scope>NUCLEOTIDE SEQUENCE</scope>
    <source>
        <strain evidence="1">KasaAsao</strain>
    </source>
</reference>
<evidence type="ECO:0000313" key="1">
    <source>
        <dbReference type="EMBL" id="KAK0061887.1"/>
    </source>
</evidence>
<accession>A0AAD8BVZ5</accession>
<organism evidence="1 2">
    <name type="scientific">Biomphalaria pfeifferi</name>
    <name type="common">Bloodfluke planorb</name>
    <name type="synonym">Freshwater snail</name>
    <dbReference type="NCBI Taxonomy" id="112525"/>
    <lineage>
        <taxon>Eukaryota</taxon>
        <taxon>Metazoa</taxon>
        <taxon>Spiralia</taxon>
        <taxon>Lophotrochozoa</taxon>
        <taxon>Mollusca</taxon>
        <taxon>Gastropoda</taxon>
        <taxon>Heterobranchia</taxon>
        <taxon>Euthyneura</taxon>
        <taxon>Panpulmonata</taxon>
        <taxon>Hygrophila</taxon>
        <taxon>Lymnaeoidea</taxon>
        <taxon>Planorbidae</taxon>
        <taxon>Biomphalaria</taxon>
    </lineage>
</organism>
<proteinExistence type="predicted"/>
<reference evidence="1" key="2">
    <citation type="submission" date="2023-04" db="EMBL/GenBank/DDBJ databases">
        <authorList>
            <person name="Bu L."/>
            <person name="Lu L."/>
            <person name="Laidemitt M.R."/>
            <person name="Zhang S.M."/>
            <person name="Mutuku M."/>
            <person name="Mkoji G."/>
            <person name="Steinauer M."/>
            <person name="Loker E.S."/>
        </authorList>
    </citation>
    <scope>NUCLEOTIDE SEQUENCE</scope>
    <source>
        <strain evidence="1">KasaAsao</strain>
        <tissue evidence="1">Whole Snail</tissue>
    </source>
</reference>
<dbReference type="Proteomes" id="UP001233172">
    <property type="component" value="Unassembled WGS sequence"/>
</dbReference>
<keyword evidence="2" id="KW-1185">Reference proteome</keyword>
<sequence length="78" mass="9165">MSYSQKSLGDAVSHFHKTRVEDTVCHKRLLEDTVCRKRLLEDTVCRKRLLEDTVCRKRLMEHSSVAKDSENELPTYQN</sequence>
<evidence type="ECO:0000313" key="2">
    <source>
        <dbReference type="Proteomes" id="UP001233172"/>
    </source>
</evidence>
<name>A0AAD8BVZ5_BIOPF</name>
<protein>
    <submittedName>
        <fullName evidence="1">Uncharacterized protein</fullName>
    </submittedName>
</protein>